<evidence type="ECO:0000259" key="1">
    <source>
        <dbReference type="Pfam" id="PF17225"/>
    </source>
</evidence>
<dbReference type="KEGG" id="faa:HMPREF0389_00675"/>
<accession>D6GPQ2</accession>
<name>D6GPQ2_FILAD</name>
<sequence>MKKYIGMIVVLVGMLYLTACGGEKQVELLLPNAENITEVEVTENSSNMSNKITSQEEIAKIITEIKEYSKSTNKESVNDQPINIDSYITMTFYHHNAENEQKEGCIYLYQEKGNSYVEQPYAGIWKLEDEVFSWIREDYLEK</sequence>
<dbReference type="eggNOG" id="ENOG5030JGV">
    <property type="taxonomic scope" value="Bacteria"/>
</dbReference>
<dbReference type="HOGENOM" id="CLU_153152_0_0_9"/>
<dbReference type="EMBL" id="CP002390">
    <property type="protein sequence ID" value="EFE28755.2"/>
    <property type="molecule type" value="Genomic_DNA"/>
</dbReference>
<evidence type="ECO:0000313" key="2">
    <source>
        <dbReference type="EMBL" id="EFE28755.2"/>
    </source>
</evidence>
<dbReference type="Gene3D" id="2.60.40.4250">
    <property type="match status" value="1"/>
</dbReference>
<keyword evidence="3" id="KW-1185">Reference proteome</keyword>
<dbReference type="PATRIC" id="fig|546269.5.peg.1156"/>
<protein>
    <recommendedName>
        <fullName evidence="1">DUF5301 domain-containing protein</fullName>
    </recommendedName>
</protein>
<organism evidence="2 3">
    <name type="scientific">Filifactor alocis (strain ATCC 35896 / CCUG 47790 / D40 B5)</name>
    <name type="common">Fusobacterium alocis</name>
    <dbReference type="NCBI Taxonomy" id="546269"/>
    <lineage>
        <taxon>Bacteria</taxon>
        <taxon>Bacillati</taxon>
        <taxon>Bacillota</taxon>
        <taxon>Clostridia</taxon>
        <taxon>Peptostreptococcales</taxon>
        <taxon>Filifactoraceae</taxon>
        <taxon>Filifactor</taxon>
    </lineage>
</organism>
<dbReference type="RefSeq" id="WP_014262678.1">
    <property type="nucleotide sequence ID" value="NC_016630.1"/>
</dbReference>
<proteinExistence type="predicted"/>
<dbReference type="Proteomes" id="UP000007468">
    <property type="component" value="Chromosome"/>
</dbReference>
<dbReference type="OrthoDB" id="2220779at2"/>
<gene>
    <name evidence="2" type="ordered locus">HMPREF0389_00675</name>
</gene>
<feature type="domain" description="DUF5301" evidence="1">
    <location>
        <begin position="25"/>
        <end position="126"/>
    </location>
</feature>
<evidence type="ECO:0000313" key="3">
    <source>
        <dbReference type="Proteomes" id="UP000007468"/>
    </source>
</evidence>
<reference evidence="3" key="1">
    <citation type="submission" date="2010-12" db="EMBL/GenBank/DDBJ databases">
        <title>The genome sequence of Filifactor alocis strain ATCC 35896.</title>
        <authorList>
            <consortium name="The Broad Institute Genome Sequencing Platform"/>
            <person name="Ward D."/>
            <person name="Earl A."/>
            <person name="Feldgarden M."/>
            <person name="Young S.K."/>
            <person name="Gargeya S."/>
            <person name="Zeng Q."/>
            <person name="Alvarado L."/>
            <person name="Berlin A."/>
            <person name="Bochicchio J."/>
            <person name="Chapman S.B."/>
            <person name="Chen Z."/>
            <person name="Freedman E."/>
            <person name="Gellesch M."/>
            <person name="Goldberg J."/>
            <person name="Griggs A."/>
            <person name="Gujja S."/>
            <person name="Heilman E."/>
            <person name="Heiman D."/>
            <person name="Howarth C."/>
            <person name="Mehta T."/>
            <person name="Neiman D."/>
            <person name="Pearson M."/>
            <person name="Roberts A."/>
            <person name="Saif S."/>
            <person name="Shea T."/>
            <person name="Shenoy N."/>
            <person name="Sisk P."/>
            <person name="Stolte C."/>
            <person name="Sykes S."/>
            <person name="White J."/>
            <person name="Yandava C."/>
            <person name="Izard J."/>
            <person name="Blanton J.M."/>
            <person name="Baranova O.V."/>
            <person name="Tanner A.C."/>
            <person name="Dewhirst F.E."/>
            <person name="Haas B."/>
            <person name="Nusbaum C."/>
            <person name="Birren B."/>
        </authorList>
    </citation>
    <scope>NUCLEOTIDE SEQUENCE [LARGE SCALE GENOMIC DNA]</scope>
    <source>
        <strain evidence="3">ATCC 35896 / D40 B5</strain>
    </source>
</reference>
<dbReference type="AlphaFoldDB" id="D6GPQ2"/>
<dbReference type="InterPro" id="IPR033782">
    <property type="entry name" value="DUF5301"/>
</dbReference>
<dbReference type="Pfam" id="PF17225">
    <property type="entry name" value="DUF5301"/>
    <property type="match status" value="1"/>
</dbReference>